<gene>
    <name evidence="4" type="ORF">RchiOBHm_Chr6g0279321</name>
</gene>
<evidence type="ECO:0000313" key="5">
    <source>
        <dbReference type="Proteomes" id="UP000238479"/>
    </source>
</evidence>
<evidence type="ECO:0000256" key="1">
    <source>
        <dbReference type="ARBA" id="ARBA00022490"/>
    </source>
</evidence>
<keyword evidence="3" id="KW-0648">Protein biosynthesis</keyword>
<dbReference type="AlphaFoldDB" id="A0A2P6PSZ2"/>
<proteinExistence type="predicted"/>
<sequence length="44" mass="5454">MMDEFVYRFQSFCQFRAKMKNKTEQEITFLREFDQVLEGGKYFS</sequence>
<evidence type="ECO:0000256" key="2">
    <source>
        <dbReference type="ARBA" id="ARBA00022540"/>
    </source>
</evidence>
<dbReference type="EMBL" id="PDCK01000044">
    <property type="protein sequence ID" value="PRQ25049.1"/>
    <property type="molecule type" value="Genomic_DNA"/>
</dbReference>
<dbReference type="GO" id="GO:0003743">
    <property type="term" value="F:translation initiation factor activity"/>
    <property type="evidence" value="ECO:0007669"/>
    <property type="project" value="UniProtKB-KW"/>
</dbReference>
<accession>A0A2P6PSZ2</accession>
<dbReference type="GO" id="GO:0005852">
    <property type="term" value="C:eukaryotic translation initiation factor 3 complex"/>
    <property type="evidence" value="ECO:0007669"/>
    <property type="project" value="InterPro"/>
</dbReference>
<evidence type="ECO:0000256" key="3">
    <source>
        <dbReference type="ARBA" id="ARBA00022917"/>
    </source>
</evidence>
<dbReference type="STRING" id="74649.A0A2P6PSZ2"/>
<dbReference type="PANTHER" id="PTHR13242">
    <property type="entry name" value="EUKARYOTIC TRANSLATION INITIATION FACTOR 3"/>
    <property type="match status" value="1"/>
</dbReference>
<dbReference type="PANTHER" id="PTHR13242:SF0">
    <property type="entry name" value="EUKARYOTIC TRANSLATION INITIATION FACTOR 3 SUBUNIT L"/>
    <property type="match status" value="1"/>
</dbReference>
<dbReference type="InterPro" id="IPR019382">
    <property type="entry name" value="eIF3l"/>
</dbReference>
<protein>
    <submittedName>
        <fullName evidence="4">Putative translation initiation factor 3 complex subunit L</fullName>
    </submittedName>
</protein>
<dbReference type="Proteomes" id="UP000238479">
    <property type="component" value="Chromosome 6"/>
</dbReference>
<evidence type="ECO:0000313" key="4">
    <source>
        <dbReference type="EMBL" id="PRQ25049.1"/>
    </source>
</evidence>
<name>A0A2P6PSZ2_ROSCH</name>
<keyword evidence="2 4" id="KW-0396">Initiation factor</keyword>
<reference evidence="4 5" key="1">
    <citation type="journal article" date="2018" name="Nat. Genet.">
        <title>The Rosa genome provides new insights in the design of modern roses.</title>
        <authorList>
            <person name="Bendahmane M."/>
        </authorList>
    </citation>
    <scope>NUCLEOTIDE SEQUENCE [LARGE SCALE GENOMIC DNA]</scope>
    <source>
        <strain evidence="5">cv. Old Blush</strain>
    </source>
</reference>
<dbReference type="Pfam" id="PF10255">
    <property type="entry name" value="Paf67"/>
    <property type="match status" value="1"/>
</dbReference>
<dbReference type="Gramene" id="PRQ25049">
    <property type="protein sequence ID" value="PRQ25049"/>
    <property type="gene ID" value="RchiOBHm_Chr6g0279321"/>
</dbReference>
<keyword evidence="5" id="KW-1185">Reference proteome</keyword>
<keyword evidence="1" id="KW-0963">Cytoplasm</keyword>
<organism evidence="4 5">
    <name type="scientific">Rosa chinensis</name>
    <name type="common">China rose</name>
    <dbReference type="NCBI Taxonomy" id="74649"/>
    <lineage>
        <taxon>Eukaryota</taxon>
        <taxon>Viridiplantae</taxon>
        <taxon>Streptophyta</taxon>
        <taxon>Embryophyta</taxon>
        <taxon>Tracheophyta</taxon>
        <taxon>Spermatophyta</taxon>
        <taxon>Magnoliopsida</taxon>
        <taxon>eudicotyledons</taxon>
        <taxon>Gunneridae</taxon>
        <taxon>Pentapetalae</taxon>
        <taxon>rosids</taxon>
        <taxon>fabids</taxon>
        <taxon>Rosales</taxon>
        <taxon>Rosaceae</taxon>
        <taxon>Rosoideae</taxon>
        <taxon>Rosoideae incertae sedis</taxon>
        <taxon>Rosa</taxon>
    </lineage>
</organism>
<comment type="caution">
    <text evidence="4">The sequence shown here is derived from an EMBL/GenBank/DDBJ whole genome shotgun (WGS) entry which is preliminary data.</text>
</comment>